<keyword evidence="5" id="KW-1185">Reference proteome</keyword>
<dbReference type="InterPro" id="IPR050425">
    <property type="entry name" value="NAD(P)_dehydrat-like"/>
</dbReference>
<evidence type="ECO:0000313" key="4">
    <source>
        <dbReference type="EMBL" id="KAF2646401.1"/>
    </source>
</evidence>
<name>A0A6A6SHK1_9PLEO</name>
<reference evidence="4" key="1">
    <citation type="journal article" date="2020" name="Stud. Mycol.">
        <title>101 Dothideomycetes genomes: a test case for predicting lifestyles and emergence of pathogens.</title>
        <authorList>
            <person name="Haridas S."/>
            <person name="Albert R."/>
            <person name="Binder M."/>
            <person name="Bloem J."/>
            <person name="Labutti K."/>
            <person name="Salamov A."/>
            <person name="Andreopoulos B."/>
            <person name="Baker S."/>
            <person name="Barry K."/>
            <person name="Bills G."/>
            <person name="Bluhm B."/>
            <person name="Cannon C."/>
            <person name="Castanera R."/>
            <person name="Culley D."/>
            <person name="Daum C."/>
            <person name="Ezra D."/>
            <person name="Gonzalez J."/>
            <person name="Henrissat B."/>
            <person name="Kuo A."/>
            <person name="Liang C."/>
            <person name="Lipzen A."/>
            <person name="Lutzoni F."/>
            <person name="Magnuson J."/>
            <person name="Mondo S."/>
            <person name="Nolan M."/>
            <person name="Ohm R."/>
            <person name="Pangilinan J."/>
            <person name="Park H.-J."/>
            <person name="Ramirez L."/>
            <person name="Alfaro M."/>
            <person name="Sun H."/>
            <person name="Tritt A."/>
            <person name="Yoshinaga Y."/>
            <person name="Zwiers L.-H."/>
            <person name="Turgeon B."/>
            <person name="Goodwin S."/>
            <person name="Spatafora J."/>
            <person name="Crous P."/>
            <person name="Grigoriev I."/>
        </authorList>
    </citation>
    <scope>NUCLEOTIDE SEQUENCE</scope>
    <source>
        <strain evidence="4">CBS 473.64</strain>
    </source>
</reference>
<comment type="similarity">
    <text evidence="2">Belongs to the NAD(P)-dependent epimerase/dehydratase family. Dihydroflavonol-4-reductase subfamily.</text>
</comment>
<dbReference type="InterPro" id="IPR001509">
    <property type="entry name" value="Epimerase_deHydtase"/>
</dbReference>
<dbReference type="EMBL" id="MU006776">
    <property type="protein sequence ID" value="KAF2646401.1"/>
    <property type="molecule type" value="Genomic_DNA"/>
</dbReference>
<sequence>MSNQESILLTGATGNLGAVILDQLLAITTHSINIVLRRENAIHTLRTKYKTSTSRLSFTVIPDLSVPHAFDEAAATATAIIHCATPLGDPSNWLTSIIEPTWAIDKNILEAAKNSKSLKRVIICGTLLQAVGRKDLLDPTITITETSFIDTTLEEAKAGPWVSAYAFAKTAAEKKMWAWLDENTGSAGFDVVMLLPPAITGRSPQVGYKPMMDSPGGIGRVTNALFVGRKGEEADAFFPWFMDTDDVARTHILSLSPTKVPGNKRYLLTHPDPVNLRSITKELRDKETGLKDRLPEFAETPSVWAKEKMVKIDTSKTDEVFGTQWKNAYDSIKATVMDVVQWENKNGVEIGAWWDGEGGVCS</sequence>
<evidence type="ECO:0000259" key="3">
    <source>
        <dbReference type="Pfam" id="PF01370"/>
    </source>
</evidence>
<dbReference type="GO" id="GO:0016616">
    <property type="term" value="F:oxidoreductase activity, acting on the CH-OH group of donors, NAD or NADP as acceptor"/>
    <property type="evidence" value="ECO:0007669"/>
    <property type="project" value="TreeGrafter"/>
</dbReference>
<dbReference type="OrthoDB" id="2735536at2759"/>
<protein>
    <submittedName>
        <fullName evidence="4">NAD(P)-binding protein</fullName>
    </submittedName>
</protein>
<dbReference type="Gene3D" id="3.40.50.720">
    <property type="entry name" value="NAD(P)-binding Rossmann-like Domain"/>
    <property type="match status" value="1"/>
</dbReference>
<proteinExistence type="inferred from homology"/>
<accession>A0A6A6SHK1</accession>
<evidence type="ECO:0000256" key="1">
    <source>
        <dbReference type="ARBA" id="ARBA00023002"/>
    </source>
</evidence>
<organism evidence="4 5">
    <name type="scientific">Massarina eburnea CBS 473.64</name>
    <dbReference type="NCBI Taxonomy" id="1395130"/>
    <lineage>
        <taxon>Eukaryota</taxon>
        <taxon>Fungi</taxon>
        <taxon>Dikarya</taxon>
        <taxon>Ascomycota</taxon>
        <taxon>Pezizomycotina</taxon>
        <taxon>Dothideomycetes</taxon>
        <taxon>Pleosporomycetidae</taxon>
        <taxon>Pleosporales</taxon>
        <taxon>Massarineae</taxon>
        <taxon>Massarinaceae</taxon>
        <taxon>Massarina</taxon>
    </lineage>
</organism>
<dbReference type="Proteomes" id="UP000799753">
    <property type="component" value="Unassembled WGS sequence"/>
</dbReference>
<dbReference type="SUPFAM" id="SSF51735">
    <property type="entry name" value="NAD(P)-binding Rossmann-fold domains"/>
    <property type="match status" value="1"/>
</dbReference>
<dbReference type="PANTHER" id="PTHR10366">
    <property type="entry name" value="NAD DEPENDENT EPIMERASE/DEHYDRATASE"/>
    <property type="match status" value="1"/>
</dbReference>
<dbReference type="InterPro" id="IPR036291">
    <property type="entry name" value="NAD(P)-bd_dom_sf"/>
</dbReference>
<gene>
    <name evidence="4" type="ORF">P280DRAFT_10057</name>
</gene>
<dbReference type="AlphaFoldDB" id="A0A6A6SHK1"/>
<feature type="domain" description="NAD-dependent epimerase/dehydratase" evidence="3">
    <location>
        <begin position="7"/>
        <end position="203"/>
    </location>
</feature>
<keyword evidence="1" id="KW-0560">Oxidoreductase</keyword>
<evidence type="ECO:0000313" key="5">
    <source>
        <dbReference type="Proteomes" id="UP000799753"/>
    </source>
</evidence>
<dbReference type="Pfam" id="PF01370">
    <property type="entry name" value="Epimerase"/>
    <property type="match status" value="1"/>
</dbReference>
<evidence type="ECO:0000256" key="2">
    <source>
        <dbReference type="ARBA" id="ARBA00023445"/>
    </source>
</evidence>
<dbReference type="PANTHER" id="PTHR10366:SF564">
    <property type="entry name" value="STEROL-4-ALPHA-CARBOXYLATE 3-DEHYDROGENASE, DECARBOXYLATING"/>
    <property type="match status" value="1"/>
</dbReference>